<evidence type="ECO:0000259" key="1">
    <source>
        <dbReference type="Pfam" id="PF01074"/>
    </source>
</evidence>
<dbReference type="InterPro" id="IPR000602">
    <property type="entry name" value="Glyco_hydro_38_N"/>
</dbReference>
<dbReference type="EMBL" id="FPAI01000001">
    <property type="protein sequence ID" value="SFS33722.1"/>
    <property type="molecule type" value="Genomic_DNA"/>
</dbReference>
<dbReference type="InterPro" id="IPR011330">
    <property type="entry name" value="Glyco_hydro/deAcase_b/a-brl"/>
</dbReference>
<gene>
    <name evidence="2" type="ORF">HMI01_01900</name>
    <name evidence="3" type="ORF">SAMN05421668_101118</name>
</gene>
<dbReference type="OrthoDB" id="237949at2"/>
<dbReference type="Proteomes" id="UP000321773">
    <property type="component" value="Unassembled WGS sequence"/>
</dbReference>
<proteinExistence type="predicted"/>
<feature type="domain" description="Glycoside hydrolase family 38 N-terminal" evidence="1">
    <location>
        <begin position="6"/>
        <end position="302"/>
    </location>
</feature>
<name>A0A1I6P0K4_9BACI</name>
<dbReference type="GO" id="GO:0004559">
    <property type="term" value="F:alpha-mannosidase activity"/>
    <property type="evidence" value="ECO:0007669"/>
    <property type="project" value="InterPro"/>
</dbReference>
<dbReference type="InterPro" id="IPR027291">
    <property type="entry name" value="Glyco_hydro_38_N_sf"/>
</dbReference>
<dbReference type="CDD" id="cd10791">
    <property type="entry name" value="GH38N_AMII_like_1"/>
    <property type="match status" value="1"/>
</dbReference>
<dbReference type="Gene3D" id="3.20.110.10">
    <property type="entry name" value="Glycoside hydrolase 38, N terminal domain"/>
    <property type="match status" value="1"/>
</dbReference>
<sequence length="826" mass="95860">MTQKTLYLIHHSHTDIGYTDRQEKISRHHVNYIRQVIHFLNDLEAGKTPQWEGYKYVCENYWQVEQFLAQATDEEKTAFEKYVEKGFIDISLTYLNFTELVDPVMLDKKFATAKDYVNQFNRKFDSAMTADINGFSWGYVDIMYKNGVRNFFSCLHTHHGMFPLFKKQLPFYWEGQSGEKVLVWNGDHYQIGNDFLFAPNTDQSKQYDINGFTEKDWEDQFEVTKQRIFGYFDLLEEENYPFDFCPVMMSGIVTDNSPPSPRMMEGIHRWNKVYGDDIKVELVTLNHFFEILRSKELDIPTYYGDWPDWWADGVSSTPAGVKLYRDAQRKYRLVNKLDPKGLKANPTQLKEAEDHLLMYAEHTWGFHSSVSEPWDAFVNLLDTRKLSYAINGNRIISNHLDDILETYGEEANQLDRENFYKVINPHDEQVTTLATIYVQHWQTVDDSYFYTSLDNFVEVVDCQTGDVLTSQVSDSSRGKKVSFNINLAANEERIVHLRRRENKNNMNAKYYNHAHIGAEQVKDIAPYEGYNHPVSIYGVKTDHLDITLDQHKGISSIIDLKTGAQLIHPDALHAPFMGVYEVTSFKDSNPYSIRSIMGRNRKAPSTKRYTSKLVNIKQLADGPLFAVLLLKYELEGTGIYDVILTVHKHAPQIDITIRLQKTCSWAPENLYVALPFTYGQPEKTDSFFEKSGTIFRPGIDQLPGSNTSFYSLDNGAIFKNQDKHLFVSMKDTPLVTLGSLDSQLVELSCENSHEKNKEILYSWAMNNFWETNFKVDLSGFYELDYALYLIRDKEKDIKHPIQSARHLIEGVITIPYNPNDNEKMLF</sequence>
<organism evidence="3 4">
    <name type="scientific">Halolactibacillus miurensis</name>
    <dbReference type="NCBI Taxonomy" id="306541"/>
    <lineage>
        <taxon>Bacteria</taxon>
        <taxon>Bacillati</taxon>
        <taxon>Bacillota</taxon>
        <taxon>Bacilli</taxon>
        <taxon>Bacillales</taxon>
        <taxon>Bacillaceae</taxon>
        <taxon>Halolactibacillus</taxon>
    </lineage>
</organism>
<dbReference type="GO" id="GO:0006013">
    <property type="term" value="P:mannose metabolic process"/>
    <property type="evidence" value="ECO:0007669"/>
    <property type="project" value="InterPro"/>
</dbReference>
<dbReference type="STRING" id="306541.SAMN05421668_101118"/>
<keyword evidence="5" id="KW-1185">Reference proteome</keyword>
<dbReference type="RefSeq" id="WP_089852700.1">
    <property type="nucleotide sequence ID" value="NZ_BJWJ01000001.1"/>
</dbReference>
<keyword evidence="3" id="KW-0378">Hydrolase</keyword>
<protein>
    <submittedName>
        <fullName evidence="3">Glycosyl hydrolases family 38 N-terminal domain-containing protein</fullName>
    </submittedName>
</protein>
<dbReference type="Pfam" id="PF01074">
    <property type="entry name" value="Glyco_hydro_38N"/>
    <property type="match status" value="1"/>
</dbReference>
<dbReference type="Proteomes" id="UP000199139">
    <property type="component" value="Unassembled WGS sequence"/>
</dbReference>
<reference evidence="2 5" key="2">
    <citation type="submission" date="2019-07" db="EMBL/GenBank/DDBJ databases">
        <title>Whole genome shotgun sequence of Halolactibacillus miurensis NBRC 100873.</title>
        <authorList>
            <person name="Hosoyama A."/>
            <person name="Uohara A."/>
            <person name="Ohji S."/>
            <person name="Ichikawa N."/>
        </authorList>
    </citation>
    <scope>NUCLEOTIDE SEQUENCE [LARGE SCALE GENOMIC DNA]</scope>
    <source>
        <strain evidence="2 5">NBRC 100873</strain>
    </source>
</reference>
<evidence type="ECO:0000313" key="3">
    <source>
        <dbReference type="EMBL" id="SFS33722.1"/>
    </source>
</evidence>
<accession>A0A1I6P0K4</accession>
<reference evidence="3 4" key="1">
    <citation type="submission" date="2016-10" db="EMBL/GenBank/DDBJ databases">
        <authorList>
            <person name="de Groot N.N."/>
        </authorList>
    </citation>
    <scope>NUCLEOTIDE SEQUENCE [LARGE SCALE GENOMIC DNA]</scope>
    <source>
        <strain evidence="3 4">DSM 17074</strain>
    </source>
</reference>
<dbReference type="SUPFAM" id="SSF88713">
    <property type="entry name" value="Glycoside hydrolase/deacetylase"/>
    <property type="match status" value="1"/>
</dbReference>
<dbReference type="EMBL" id="BJWJ01000001">
    <property type="protein sequence ID" value="GEM03202.1"/>
    <property type="molecule type" value="Genomic_DNA"/>
</dbReference>
<evidence type="ECO:0000313" key="5">
    <source>
        <dbReference type="Proteomes" id="UP000321773"/>
    </source>
</evidence>
<evidence type="ECO:0000313" key="2">
    <source>
        <dbReference type="EMBL" id="GEM03202.1"/>
    </source>
</evidence>
<dbReference type="AlphaFoldDB" id="A0A1I6P0K4"/>
<evidence type="ECO:0000313" key="4">
    <source>
        <dbReference type="Proteomes" id="UP000199139"/>
    </source>
</evidence>